<protein>
    <recommendedName>
        <fullName evidence="1">DUF8033 domain-containing protein</fullName>
    </recommendedName>
</protein>
<reference evidence="2 3" key="1">
    <citation type="submission" date="2016-12" db="EMBL/GenBank/DDBJ databases">
        <title>Isolation, Whole Genome Sequencing Analysis of a Novel Lytic Bacteriophage RS-PII-1 infecting Ralstonia solanacearum.</title>
        <authorList>
            <person name="Su J."/>
            <person name="Liu J."/>
            <person name="Yu H."/>
            <person name="Guo Z."/>
            <person name="Sun H."/>
            <person name="Fan G."/>
            <person name="Gu G."/>
            <person name="Wang G."/>
        </authorList>
    </citation>
    <scope>NUCLEOTIDE SEQUENCE [LARGE SCALE GENOMIC DNA]</scope>
</reference>
<dbReference type="RefSeq" id="YP_009788897.1">
    <property type="nucleotide sequence ID" value="NC_047804.1"/>
</dbReference>
<sequence length="86" mass="9542">MKLKSLGSKPEIKIAELTLDDGTKFLFSYGQSVAAFVPSKGFMRVDTYLSKTTERHIETWVDSLFGAKRVSQADLDNLVRSCVPGN</sequence>
<evidence type="ECO:0000313" key="3">
    <source>
        <dbReference type="Proteomes" id="UP000222868"/>
    </source>
</evidence>
<evidence type="ECO:0000259" key="1">
    <source>
        <dbReference type="Pfam" id="PF26096"/>
    </source>
</evidence>
<dbReference type="InterPro" id="IPR058346">
    <property type="entry name" value="DUF8033"/>
</dbReference>
<dbReference type="EMBL" id="KY316062">
    <property type="protein sequence ID" value="APU00329.1"/>
    <property type="molecule type" value="Genomic_DNA"/>
</dbReference>
<evidence type="ECO:0000313" key="2">
    <source>
        <dbReference type="EMBL" id="APU00329.1"/>
    </source>
</evidence>
<dbReference type="Proteomes" id="UP000222868">
    <property type="component" value="Segment"/>
</dbReference>
<organism evidence="2 3">
    <name type="scientific">Ralstonia phage RS-PII-1</name>
    <dbReference type="NCBI Taxonomy" id="1932892"/>
    <lineage>
        <taxon>Viruses</taxon>
        <taxon>Duplodnaviria</taxon>
        <taxon>Heunggongvirae</taxon>
        <taxon>Uroviricota</taxon>
        <taxon>Caudoviricetes</taxon>
        <taxon>Autographivirales</taxon>
        <taxon>Autonotataviridae</taxon>
        <taxon>Sukuvirus</taxon>
        <taxon>Sukuvirus RSPII1</taxon>
    </lineage>
</organism>
<dbReference type="GeneID" id="54979031"/>
<accession>A0A1L7DQD1</accession>
<dbReference type="Pfam" id="PF26096">
    <property type="entry name" value="DUF8033"/>
    <property type="match status" value="1"/>
</dbReference>
<name>A0A1L7DQD1_9CAUD</name>
<keyword evidence="3" id="KW-1185">Reference proteome</keyword>
<dbReference type="KEGG" id="vg:54979031"/>
<feature type="domain" description="DUF8033" evidence="1">
    <location>
        <begin position="1"/>
        <end position="77"/>
    </location>
</feature>
<proteinExistence type="predicted"/>